<dbReference type="Gene3D" id="2.30.30.220">
    <property type="entry name" value="SspB-like"/>
    <property type="match status" value="1"/>
</dbReference>
<organism evidence="2 3">
    <name type="scientific">Marinobacterium aestuariivivens</name>
    <dbReference type="NCBI Taxonomy" id="1698799"/>
    <lineage>
        <taxon>Bacteria</taxon>
        <taxon>Pseudomonadati</taxon>
        <taxon>Pseudomonadota</taxon>
        <taxon>Gammaproteobacteria</taxon>
        <taxon>Oceanospirillales</taxon>
        <taxon>Oceanospirillaceae</taxon>
        <taxon>Marinobacterium</taxon>
    </lineage>
</organism>
<keyword evidence="3" id="KW-1185">Reference proteome</keyword>
<dbReference type="NCBIfam" id="NF008769">
    <property type="entry name" value="PRK11798.2-5"/>
    <property type="match status" value="1"/>
</dbReference>
<comment type="caution">
    <text evidence="2">The sequence shown here is derived from an EMBL/GenBank/DDBJ whole genome shotgun (WGS) entry which is preliminary data.</text>
</comment>
<keyword evidence="2" id="KW-0378">Hydrolase</keyword>
<keyword evidence="2" id="KW-0645">Protease</keyword>
<dbReference type="EMBL" id="JBHSWE010000001">
    <property type="protein sequence ID" value="MFC6669574.1"/>
    <property type="molecule type" value="Genomic_DNA"/>
</dbReference>
<accession>A0ABW1ZWM3</accession>
<dbReference type="RefSeq" id="WP_379908127.1">
    <property type="nucleotide sequence ID" value="NZ_JBHSWE010000001.1"/>
</dbReference>
<dbReference type="GO" id="GO:0008233">
    <property type="term" value="F:peptidase activity"/>
    <property type="evidence" value="ECO:0007669"/>
    <property type="project" value="UniProtKB-KW"/>
</dbReference>
<feature type="region of interest" description="Disordered" evidence="1">
    <location>
        <begin position="108"/>
        <end position="142"/>
    </location>
</feature>
<evidence type="ECO:0000256" key="1">
    <source>
        <dbReference type="SAM" id="MobiDB-lite"/>
    </source>
</evidence>
<dbReference type="GO" id="GO:0006508">
    <property type="term" value="P:proteolysis"/>
    <property type="evidence" value="ECO:0007669"/>
    <property type="project" value="UniProtKB-KW"/>
</dbReference>
<dbReference type="InterPro" id="IPR007481">
    <property type="entry name" value="SspB"/>
</dbReference>
<dbReference type="PANTHER" id="PTHR37486:SF1">
    <property type="entry name" value="STRINGENT STARVATION PROTEIN B"/>
    <property type="match status" value="1"/>
</dbReference>
<dbReference type="InterPro" id="IPR036760">
    <property type="entry name" value="SspB-like_sf"/>
</dbReference>
<evidence type="ECO:0000313" key="2">
    <source>
        <dbReference type="EMBL" id="MFC6669574.1"/>
    </source>
</evidence>
<reference evidence="3" key="1">
    <citation type="journal article" date="2019" name="Int. J. Syst. Evol. Microbiol.">
        <title>The Global Catalogue of Microorganisms (GCM) 10K type strain sequencing project: providing services to taxonomists for standard genome sequencing and annotation.</title>
        <authorList>
            <consortium name="The Broad Institute Genomics Platform"/>
            <consortium name="The Broad Institute Genome Sequencing Center for Infectious Disease"/>
            <person name="Wu L."/>
            <person name="Ma J."/>
        </authorList>
    </citation>
    <scope>NUCLEOTIDE SEQUENCE [LARGE SCALE GENOMIC DNA]</scope>
    <source>
        <strain evidence="3">NBRC 111756</strain>
    </source>
</reference>
<name>A0ABW1ZWM3_9GAMM</name>
<protein>
    <submittedName>
        <fullName evidence="2">ClpXP protease specificity-enhancing factor</fullName>
    </submittedName>
</protein>
<gene>
    <name evidence="2" type="ORF">ACFQDL_05285</name>
</gene>
<dbReference type="Pfam" id="PF04386">
    <property type="entry name" value="SspB"/>
    <property type="match status" value="1"/>
</dbReference>
<dbReference type="PANTHER" id="PTHR37486">
    <property type="entry name" value="STRINGENT STARVATION PROTEIN B"/>
    <property type="match status" value="1"/>
</dbReference>
<dbReference type="SUPFAM" id="SSF101738">
    <property type="entry name" value="SspB-like"/>
    <property type="match status" value="1"/>
</dbReference>
<sequence>MNPSRPYIVRALYEWILDNDCTPHLLVNAEAPGVVVPQQAVQDGQVVLNVMPSAVRNLVMEGDEVTFGARFGGVPMQVRVPYGALLAIYARENGMGMGFGMEPGADLYERLQPVAEPSSDDGSPEPPEPPKGGGRPKLKVVK</sequence>
<proteinExistence type="predicted"/>
<evidence type="ECO:0000313" key="3">
    <source>
        <dbReference type="Proteomes" id="UP001596422"/>
    </source>
</evidence>
<dbReference type="PIRSF" id="PIRSF005276">
    <property type="entry name" value="SspB"/>
    <property type="match status" value="1"/>
</dbReference>
<dbReference type="Proteomes" id="UP001596422">
    <property type="component" value="Unassembled WGS sequence"/>
</dbReference>